<comment type="caution">
    <text evidence="3">The sequence shown here is derived from an EMBL/GenBank/DDBJ whole genome shotgun (WGS) entry which is preliminary data.</text>
</comment>
<evidence type="ECO:0000313" key="4">
    <source>
        <dbReference type="Proteomes" id="UP000440498"/>
    </source>
</evidence>
<dbReference type="EMBL" id="WHUG01000009">
    <property type="protein sequence ID" value="MQA40671.1"/>
    <property type="molecule type" value="Genomic_DNA"/>
</dbReference>
<feature type="region of interest" description="Disordered" evidence="1">
    <location>
        <begin position="191"/>
        <end position="211"/>
    </location>
</feature>
<dbReference type="Proteomes" id="UP000440498">
    <property type="component" value="Unassembled WGS sequence"/>
</dbReference>
<evidence type="ECO:0000313" key="3">
    <source>
        <dbReference type="EMBL" id="MQA40671.1"/>
    </source>
</evidence>
<reference evidence="3 4" key="1">
    <citation type="submission" date="2019-10" db="EMBL/GenBank/DDBJ databases">
        <title>Two novel species isolated from a subtropical stream in China.</title>
        <authorList>
            <person name="Lu H."/>
        </authorList>
    </citation>
    <scope>NUCLEOTIDE SEQUENCE [LARGE SCALE GENOMIC DNA]</scope>
    <source>
        <strain evidence="3 4">FT29W</strain>
    </source>
</reference>
<name>A0A6A7N6W4_9BURK</name>
<dbReference type="Pfam" id="PF00583">
    <property type="entry name" value="Acetyltransf_1"/>
    <property type="match status" value="1"/>
</dbReference>
<dbReference type="AlphaFoldDB" id="A0A6A7N6W4"/>
<protein>
    <recommendedName>
        <fullName evidence="2">N-acetyltransferase domain-containing protein</fullName>
    </recommendedName>
</protein>
<feature type="domain" description="N-acetyltransferase" evidence="2">
    <location>
        <begin position="63"/>
        <end position="113"/>
    </location>
</feature>
<sequence>MLKMLSFFRSVMARPRHTTAVDDVSGFTPAAPGRIRIEPLPTIEIETSTNHHQSFTSPNPDIKATIYSSDRTPVGRVTYAVSPLFDRLYIFDVTIHEPYRRQGFGLAAIEYLATTYCLPMATIKEVSLARHFWRAARAASDRRGEQIGTLSISEMFEERKRWGHLKPQIDQLNTQISDRLIKHETWESAVGRGLPDWPSSTPQGRGAGAPP</sequence>
<evidence type="ECO:0000259" key="2">
    <source>
        <dbReference type="Pfam" id="PF00583"/>
    </source>
</evidence>
<gene>
    <name evidence="3" type="ORF">GEV02_21185</name>
</gene>
<dbReference type="InterPro" id="IPR016181">
    <property type="entry name" value="Acyl_CoA_acyltransferase"/>
</dbReference>
<dbReference type="RefSeq" id="WP_152839966.1">
    <property type="nucleotide sequence ID" value="NZ_WHUG01000009.1"/>
</dbReference>
<accession>A0A6A7N6W4</accession>
<dbReference type="GO" id="GO:0016747">
    <property type="term" value="F:acyltransferase activity, transferring groups other than amino-acyl groups"/>
    <property type="evidence" value="ECO:0007669"/>
    <property type="project" value="InterPro"/>
</dbReference>
<dbReference type="InterPro" id="IPR000182">
    <property type="entry name" value="GNAT_dom"/>
</dbReference>
<organism evidence="3 4">
    <name type="scientific">Rugamonas aquatica</name>
    <dbReference type="NCBI Taxonomy" id="2743357"/>
    <lineage>
        <taxon>Bacteria</taxon>
        <taxon>Pseudomonadati</taxon>
        <taxon>Pseudomonadota</taxon>
        <taxon>Betaproteobacteria</taxon>
        <taxon>Burkholderiales</taxon>
        <taxon>Oxalobacteraceae</taxon>
        <taxon>Telluria group</taxon>
        <taxon>Rugamonas</taxon>
    </lineage>
</organism>
<proteinExistence type="predicted"/>
<dbReference type="SUPFAM" id="SSF55729">
    <property type="entry name" value="Acyl-CoA N-acyltransferases (Nat)"/>
    <property type="match status" value="1"/>
</dbReference>
<dbReference type="CDD" id="cd04301">
    <property type="entry name" value="NAT_SF"/>
    <property type="match status" value="1"/>
</dbReference>
<keyword evidence="4" id="KW-1185">Reference proteome</keyword>
<evidence type="ECO:0000256" key="1">
    <source>
        <dbReference type="SAM" id="MobiDB-lite"/>
    </source>
</evidence>